<sequence length="90" mass="10363">FQYDNLKLDNSETFNETESDLDLTIIYAEQIFIDINGNLLYINISQSLTVLDILRNEGSIDEINIKIKEYHLYSDLFGLGCKIAQVVTKK</sequence>
<evidence type="ECO:0000313" key="2">
    <source>
        <dbReference type="Proteomes" id="UP000789920"/>
    </source>
</evidence>
<feature type="non-terminal residue" evidence="1">
    <location>
        <position position="1"/>
    </location>
</feature>
<gene>
    <name evidence="1" type="ORF">RPERSI_LOCUS8339</name>
</gene>
<accession>A0ACA9NLB8</accession>
<reference evidence="1" key="1">
    <citation type="submission" date="2021-06" db="EMBL/GenBank/DDBJ databases">
        <authorList>
            <person name="Kallberg Y."/>
            <person name="Tangrot J."/>
            <person name="Rosling A."/>
        </authorList>
    </citation>
    <scope>NUCLEOTIDE SEQUENCE</scope>
    <source>
        <strain evidence="1">MA461A</strain>
    </source>
</reference>
<dbReference type="Proteomes" id="UP000789920">
    <property type="component" value="Unassembled WGS sequence"/>
</dbReference>
<name>A0ACA9NLB8_9GLOM</name>
<keyword evidence="2" id="KW-1185">Reference proteome</keyword>
<protein>
    <submittedName>
        <fullName evidence="1">7754_t:CDS:1</fullName>
    </submittedName>
</protein>
<evidence type="ECO:0000313" key="1">
    <source>
        <dbReference type="EMBL" id="CAG8662670.1"/>
    </source>
</evidence>
<dbReference type="EMBL" id="CAJVQC010015001">
    <property type="protein sequence ID" value="CAG8662670.1"/>
    <property type="molecule type" value="Genomic_DNA"/>
</dbReference>
<proteinExistence type="predicted"/>
<organism evidence="1 2">
    <name type="scientific">Racocetra persica</name>
    <dbReference type="NCBI Taxonomy" id="160502"/>
    <lineage>
        <taxon>Eukaryota</taxon>
        <taxon>Fungi</taxon>
        <taxon>Fungi incertae sedis</taxon>
        <taxon>Mucoromycota</taxon>
        <taxon>Glomeromycotina</taxon>
        <taxon>Glomeromycetes</taxon>
        <taxon>Diversisporales</taxon>
        <taxon>Gigasporaceae</taxon>
        <taxon>Racocetra</taxon>
    </lineage>
</organism>
<comment type="caution">
    <text evidence="1">The sequence shown here is derived from an EMBL/GenBank/DDBJ whole genome shotgun (WGS) entry which is preliminary data.</text>
</comment>